<evidence type="ECO:0000313" key="3">
    <source>
        <dbReference type="Proteomes" id="UP001168972"/>
    </source>
</evidence>
<sequence length="163" mass="18910">MSSKCVKPSKKDSPKKRESCATDSNKKKTPKKKVFNDIWLKNKLFKDWLRRSSNGDRAFCMSCRIEMTCKKSVLIKHAKSKSHVTDWRIKSPIWPSASNKNIHTNIDQKAKENMQIAEMELSAFIAHYRIPLSAVDDMVRLFNRLSVMEGIPGKLVWPKRKFV</sequence>
<proteinExistence type="predicted"/>
<dbReference type="AlphaFoldDB" id="A0AA39KGN2"/>
<dbReference type="EMBL" id="JAQQBR010001835">
    <property type="protein sequence ID" value="KAK0161592.1"/>
    <property type="molecule type" value="Genomic_DNA"/>
</dbReference>
<feature type="compositionally biased region" description="Basic and acidic residues" evidence="1">
    <location>
        <begin position="9"/>
        <end position="26"/>
    </location>
</feature>
<protein>
    <submittedName>
        <fullName evidence="2">Uncharacterized protein</fullName>
    </submittedName>
</protein>
<gene>
    <name evidence="2" type="ORF">PV327_010047</name>
</gene>
<accession>A0AA39KGN2</accession>
<evidence type="ECO:0000313" key="2">
    <source>
        <dbReference type="EMBL" id="KAK0161592.1"/>
    </source>
</evidence>
<feature type="region of interest" description="Disordered" evidence="1">
    <location>
        <begin position="1"/>
        <end position="29"/>
    </location>
</feature>
<keyword evidence="3" id="KW-1185">Reference proteome</keyword>
<reference evidence="2" key="1">
    <citation type="journal article" date="2023" name="bioRxiv">
        <title>Scaffold-level genome assemblies of two parasitoid biocontrol wasps reveal the parthenogenesis mechanism and an associated novel virus.</title>
        <authorList>
            <person name="Inwood S."/>
            <person name="Skelly J."/>
            <person name="Guhlin J."/>
            <person name="Harrop T."/>
            <person name="Goldson S."/>
            <person name="Dearden P."/>
        </authorList>
    </citation>
    <scope>NUCLEOTIDE SEQUENCE</scope>
    <source>
        <strain evidence="2">Lincoln</strain>
        <tissue evidence="2">Whole body</tissue>
    </source>
</reference>
<comment type="caution">
    <text evidence="2">The sequence shown here is derived from an EMBL/GenBank/DDBJ whole genome shotgun (WGS) entry which is preliminary data.</text>
</comment>
<reference evidence="2" key="2">
    <citation type="submission" date="2023-03" db="EMBL/GenBank/DDBJ databases">
        <authorList>
            <person name="Inwood S.N."/>
            <person name="Skelly J.G."/>
            <person name="Guhlin J."/>
            <person name="Harrop T.W.R."/>
            <person name="Goldson S.G."/>
            <person name="Dearden P.K."/>
        </authorList>
    </citation>
    <scope>NUCLEOTIDE SEQUENCE</scope>
    <source>
        <strain evidence="2">Lincoln</strain>
        <tissue evidence="2">Whole body</tissue>
    </source>
</reference>
<name>A0AA39KGN2_MICHY</name>
<dbReference type="Proteomes" id="UP001168972">
    <property type="component" value="Unassembled WGS sequence"/>
</dbReference>
<organism evidence="2 3">
    <name type="scientific">Microctonus hyperodae</name>
    <name type="common">Parasitoid wasp</name>
    <dbReference type="NCBI Taxonomy" id="165561"/>
    <lineage>
        <taxon>Eukaryota</taxon>
        <taxon>Metazoa</taxon>
        <taxon>Ecdysozoa</taxon>
        <taxon>Arthropoda</taxon>
        <taxon>Hexapoda</taxon>
        <taxon>Insecta</taxon>
        <taxon>Pterygota</taxon>
        <taxon>Neoptera</taxon>
        <taxon>Endopterygota</taxon>
        <taxon>Hymenoptera</taxon>
        <taxon>Apocrita</taxon>
        <taxon>Ichneumonoidea</taxon>
        <taxon>Braconidae</taxon>
        <taxon>Euphorinae</taxon>
        <taxon>Microctonus</taxon>
    </lineage>
</organism>
<evidence type="ECO:0000256" key="1">
    <source>
        <dbReference type="SAM" id="MobiDB-lite"/>
    </source>
</evidence>